<protein>
    <submittedName>
        <fullName evidence="5">FAD binding domain-containing protein</fullName>
    </submittedName>
</protein>
<dbReference type="AlphaFoldDB" id="A0AAE0KBH2"/>
<feature type="domain" description="FAD-binding" evidence="4">
    <location>
        <begin position="6"/>
        <end position="379"/>
    </location>
</feature>
<keyword evidence="3" id="KW-0560">Oxidoreductase</keyword>
<dbReference type="GO" id="GO:0016709">
    <property type="term" value="F:oxidoreductase activity, acting on paired donors, with incorporation or reduction of molecular oxygen, NAD(P)H as one donor, and incorporation of one atom of oxygen"/>
    <property type="evidence" value="ECO:0007669"/>
    <property type="project" value="UniProtKB-ARBA"/>
</dbReference>
<dbReference type="EMBL" id="JAULSN010000004">
    <property type="protein sequence ID" value="KAK3372935.1"/>
    <property type="molecule type" value="Genomic_DNA"/>
</dbReference>
<dbReference type="Gene3D" id="3.40.30.120">
    <property type="match status" value="1"/>
</dbReference>
<dbReference type="PANTHER" id="PTHR43004">
    <property type="entry name" value="TRK SYSTEM POTASSIUM UPTAKE PROTEIN"/>
    <property type="match status" value="1"/>
</dbReference>
<name>A0AAE0KBH2_9PEZI</name>
<dbReference type="InterPro" id="IPR050641">
    <property type="entry name" value="RIFMO-like"/>
</dbReference>
<evidence type="ECO:0000313" key="6">
    <source>
        <dbReference type="Proteomes" id="UP001287356"/>
    </source>
</evidence>
<dbReference type="Gene3D" id="3.30.9.10">
    <property type="entry name" value="D-Amino Acid Oxidase, subunit A, domain 2"/>
    <property type="match status" value="1"/>
</dbReference>
<dbReference type="Proteomes" id="UP001287356">
    <property type="component" value="Unassembled WGS sequence"/>
</dbReference>
<reference evidence="5" key="2">
    <citation type="submission" date="2023-06" db="EMBL/GenBank/DDBJ databases">
        <authorList>
            <consortium name="Lawrence Berkeley National Laboratory"/>
            <person name="Haridas S."/>
            <person name="Hensen N."/>
            <person name="Bonometti L."/>
            <person name="Westerberg I."/>
            <person name="Brannstrom I.O."/>
            <person name="Guillou S."/>
            <person name="Cros-Aarteil S."/>
            <person name="Calhoun S."/>
            <person name="Kuo A."/>
            <person name="Mondo S."/>
            <person name="Pangilinan J."/>
            <person name="Riley R."/>
            <person name="Labutti K."/>
            <person name="Andreopoulos B."/>
            <person name="Lipzen A."/>
            <person name="Chen C."/>
            <person name="Yanf M."/>
            <person name="Daum C."/>
            <person name="Ng V."/>
            <person name="Clum A."/>
            <person name="Steindorff A."/>
            <person name="Ohm R."/>
            <person name="Martin F."/>
            <person name="Silar P."/>
            <person name="Natvig D."/>
            <person name="Lalanne C."/>
            <person name="Gautier V."/>
            <person name="Ament-Velasquez S.L."/>
            <person name="Kruys A."/>
            <person name="Hutchinson M.I."/>
            <person name="Powell A.J."/>
            <person name="Barry K."/>
            <person name="Miller A.N."/>
            <person name="Grigoriev I.V."/>
            <person name="Debuchy R."/>
            <person name="Gladieux P."/>
            <person name="Thoren M.H."/>
            <person name="Johannesson H."/>
        </authorList>
    </citation>
    <scope>NUCLEOTIDE SEQUENCE</scope>
    <source>
        <strain evidence="5">CBS 958.72</strain>
    </source>
</reference>
<dbReference type="InterPro" id="IPR036188">
    <property type="entry name" value="FAD/NAD-bd_sf"/>
</dbReference>
<dbReference type="GO" id="GO:0071949">
    <property type="term" value="F:FAD binding"/>
    <property type="evidence" value="ECO:0007669"/>
    <property type="project" value="InterPro"/>
</dbReference>
<dbReference type="PANTHER" id="PTHR43004:SF8">
    <property type="entry name" value="FAD-BINDING DOMAIN-CONTAINING PROTEIN-RELATED"/>
    <property type="match status" value="1"/>
</dbReference>
<dbReference type="PRINTS" id="PR00420">
    <property type="entry name" value="RNGMNOXGNASE"/>
</dbReference>
<keyword evidence="1" id="KW-0285">Flavoprotein</keyword>
<dbReference type="SUPFAM" id="SSF51905">
    <property type="entry name" value="FAD/NAD(P)-binding domain"/>
    <property type="match status" value="1"/>
</dbReference>
<evidence type="ECO:0000256" key="1">
    <source>
        <dbReference type="ARBA" id="ARBA00022630"/>
    </source>
</evidence>
<comment type="caution">
    <text evidence="5">The sequence shown here is derived from an EMBL/GenBank/DDBJ whole genome shotgun (WGS) entry which is preliminary data.</text>
</comment>
<dbReference type="Pfam" id="PF01494">
    <property type="entry name" value="FAD_binding_3"/>
    <property type="match status" value="1"/>
</dbReference>
<proteinExistence type="predicted"/>
<dbReference type="Pfam" id="PF21274">
    <property type="entry name" value="Rng_hyd_C"/>
    <property type="match status" value="1"/>
</dbReference>
<sequence length="609" mass="66387">MDDPIETQFLVVGAGPAGISLACFLTMYGLKGLVIASSPGTSDTPRAHITNAAAIGTCFSVRCFRDLGIEKELVKAANAGSSIMHVRWCASLAGEEFGRVYAWGNGPDRKEDYDNASPCKHCDLPQAVLEPILVRHAAHHGFPTRFSTKLLHFIEEQNTAGTTKIVATVRDELSKYEYRIRTKYLFGADGGRSAVAAQLGLPMVVNPGGTMMMNILVKADLSHLMEFRQGNIHWIMQPDRAQVDDFGPVTVARMVKTWDEWVFSLAHIAQDPKLAHLDWDAYVPRIKASIGDDTPVEVLHVSKFYINETYAETYSKGNVFCLGDAVHRHPPSRGLGSNTCIQDAYNLAWKIAYVEAGQASPKLLDTYSVERQPVGADVVLTTNQTLRNNFPLWADLGLAPPAPPGVTPPAPAPLAELASRSDAAGDARRQALRDHMATVAGEFNGLGTEMGQLYGRGGAVYLDDEDAAFQPTGDESDQHYAGSTYPGRRLPHAWLNTAVPRSAISTIDLAGHGAFVLLTGRHGEAWKDAAAAVGAALKVPIRAYSIGYRQDWEDVYFSWDKIREVEEPGAILVRPDRFVAWRAKRVLDGGLSACEEKLTTVMKAVLGFN</sequence>
<evidence type="ECO:0000313" key="5">
    <source>
        <dbReference type="EMBL" id="KAK3372935.1"/>
    </source>
</evidence>
<dbReference type="InterPro" id="IPR002938">
    <property type="entry name" value="FAD-bd"/>
</dbReference>
<dbReference type="Gene3D" id="3.50.50.60">
    <property type="entry name" value="FAD/NAD(P)-binding domain"/>
    <property type="match status" value="1"/>
</dbReference>
<keyword evidence="6" id="KW-1185">Reference proteome</keyword>
<evidence type="ECO:0000256" key="3">
    <source>
        <dbReference type="ARBA" id="ARBA00023002"/>
    </source>
</evidence>
<organism evidence="5 6">
    <name type="scientific">Lasiosphaeria ovina</name>
    <dbReference type="NCBI Taxonomy" id="92902"/>
    <lineage>
        <taxon>Eukaryota</taxon>
        <taxon>Fungi</taxon>
        <taxon>Dikarya</taxon>
        <taxon>Ascomycota</taxon>
        <taxon>Pezizomycotina</taxon>
        <taxon>Sordariomycetes</taxon>
        <taxon>Sordariomycetidae</taxon>
        <taxon>Sordariales</taxon>
        <taxon>Lasiosphaeriaceae</taxon>
        <taxon>Lasiosphaeria</taxon>
    </lineage>
</organism>
<reference evidence="5" key="1">
    <citation type="journal article" date="2023" name="Mol. Phylogenet. Evol.">
        <title>Genome-scale phylogeny and comparative genomics of the fungal order Sordariales.</title>
        <authorList>
            <person name="Hensen N."/>
            <person name="Bonometti L."/>
            <person name="Westerberg I."/>
            <person name="Brannstrom I.O."/>
            <person name="Guillou S."/>
            <person name="Cros-Aarteil S."/>
            <person name="Calhoun S."/>
            <person name="Haridas S."/>
            <person name="Kuo A."/>
            <person name="Mondo S."/>
            <person name="Pangilinan J."/>
            <person name="Riley R."/>
            <person name="LaButti K."/>
            <person name="Andreopoulos B."/>
            <person name="Lipzen A."/>
            <person name="Chen C."/>
            <person name="Yan M."/>
            <person name="Daum C."/>
            <person name="Ng V."/>
            <person name="Clum A."/>
            <person name="Steindorff A."/>
            <person name="Ohm R.A."/>
            <person name="Martin F."/>
            <person name="Silar P."/>
            <person name="Natvig D.O."/>
            <person name="Lalanne C."/>
            <person name="Gautier V."/>
            <person name="Ament-Velasquez S.L."/>
            <person name="Kruys A."/>
            <person name="Hutchinson M.I."/>
            <person name="Powell A.J."/>
            <person name="Barry K."/>
            <person name="Miller A.N."/>
            <person name="Grigoriev I.V."/>
            <person name="Debuchy R."/>
            <person name="Gladieux P."/>
            <person name="Hiltunen Thoren M."/>
            <person name="Johannesson H."/>
        </authorList>
    </citation>
    <scope>NUCLEOTIDE SEQUENCE</scope>
    <source>
        <strain evidence="5">CBS 958.72</strain>
    </source>
</reference>
<gene>
    <name evidence="5" type="ORF">B0T24DRAFT_575073</name>
</gene>
<evidence type="ECO:0000259" key="4">
    <source>
        <dbReference type="Pfam" id="PF01494"/>
    </source>
</evidence>
<evidence type="ECO:0000256" key="2">
    <source>
        <dbReference type="ARBA" id="ARBA00022827"/>
    </source>
</evidence>
<accession>A0AAE0KBH2</accession>
<keyword evidence="2" id="KW-0274">FAD</keyword>